<evidence type="ECO:0000256" key="1">
    <source>
        <dbReference type="SAM" id="MobiDB-lite"/>
    </source>
</evidence>
<accession>A0AAV7WXY6</accession>
<evidence type="ECO:0000313" key="3">
    <source>
        <dbReference type="Proteomes" id="UP001066276"/>
    </source>
</evidence>
<feature type="region of interest" description="Disordered" evidence="1">
    <location>
        <begin position="1"/>
        <end position="40"/>
    </location>
</feature>
<dbReference type="EMBL" id="JANPWB010000001">
    <property type="protein sequence ID" value="KAJ1217731.1"/>
    <property type="molecule type" value="Genomic_DNA"/>
</dbReference>
<dbReference type="AlphaFoldDB" id="A0AAV7WXY6"/>
<feature type="region of interest" description="Disordered" evidence="1">
    <location>
        <begin position="61"/>
        <end position="89"/>
    </location>
</feature>
<sequence>MRTKNYEEAEQRYKGDVEGEQSTGDTDKPLFRDTEARHVPGGTWVAQVCARIRGSTTALFKNRDKEARNNNERGGERGSTIKEEGTTMR</sequence>
<organism evidence="2 3">
    <name type="scientific">Pleurodeles waltl</name>
    <name type="common">Iberian ribbed newt</name>
    <dbReference type="NCBI Taxonomy" id="8319"/>
    <lineage>
        <taxon>Eukaryota</taxon>
        <taxon>Metazoa</taxon>
        <taxon>Chordata</taxon>
        <taxon>Craniata</taxon>
        <taxon>Vertebrata</taxon>
        <taxon>Euteleostomi</taxon>
        <taxon>Amphibia</taxon>
        <taxon>Batrachia</taxon>
        <taxon>Caudata</taxon>
        <taxon>Salamandroidea</taxon>
        <taxon>Salamandridae</taxon>
        <taxon>Pleurodelinae</taxon>
        <taxon>Pleurodeles</taxon>
    </lineage>
</organism>
<comment type="caution">
    <text evidence="2">The sequence shown here is derived from an EMBL/GenBank/DDBJ whole genome shotgun (WGS) entry which is preliminary data.</text>
</comment>
<feature type="compositionally biased region" description="Basic and acidic residues" evidence="1">
    <location>
        <begin position="1"/>
        <end position="17"/>
    </location>
</feature>
<dbReference type="Proteomes" id="UP001066276">
    <property type="component" value="Chromosome 1_1"/>
</dbReference>
<protein>
    <submittedName>
        <fullName evidence="2">Uncharacterized protein</fullName>
    </submittedName>
</protein>
<feature type="compositionally biased region" description="Basic and acidic residues" evidence="1">
    <location>
        <begin position="25"/>
        <end position="38"/>
    </location>
</feature>
<keyword evidence="3" id="KW-1185">Reference proteome</keyword>
<gene>
    <name evidence="2" type="ORF">NDU88_005321</name>
</gene>
<name>A0AAV7WXY6_PLEWA</name>
<proteinExistence type="predicted"/>
<reference evidence="2" key="1">
    <citation type="journal article" date="2022" name="bioRxiv">
        <title>Sequencing and chromosome-scale assembly of the giantPleurodeles waltlgenome.</title>
        <authorList>
            <person name="Brown T."/>
            <person name="Elewa A."/>
            <person name="Iarovenko S."/>
            <person name="Subramanian E."/>
            <person name="Araus A.J."/>
            <person name="Petzold A."/>
            <person name="Susuki M."/>
            <person name="Suzuki K.-i.T."/>
            <person name="Hayashi T."/>
            <person name="Toyoda A."/>
            <person name="Oliveira C."/>
            <person name="Osipova E."/>
            <person name="Leigh N.D."/>
            <person name="Simon A."/>
            <person name="Yun M.H."/>
        </authorList>
    </citation>
    <scope>NUCLEOTIDE SEQUENCE</scope>
    <source>
        <strain evidence="2">20211129_DDA</strain>
        <tissue evidence="2">Liver</tissue>
    </source>
</reference>
<evidence type="ECO:0000313" key="2">
    <source>
        <dbReference type="EMBL" id="KAJ1217731.1"/>
    </source>
</evidence>